<keyword evidence="3" id="KW-1185">Reference proteome</keyword>
<sequence>MAVYDTDGFDLNDALKEDFTKPKSNDEFDLSDALNDDPIKPAAGSSFDDSDLQDVVNGDYKPEKTKAKAQDPPTVIDIIIDLVMALIGGTSEQVKRLCYSLLEMFTEQYMNVQNQ</sequence>
<gene>
    <name evidence="2" type="ORF">chiPu_0008351</name>
</gene>
<feature type="region of interest" description="Disordered" evidence="1">
    <location>
        <begin position="21"/>
        <end position="68"/>
    </location>
</feature>
<reference evidence="2 3" key="1">
    <citation type="journal article" date="2018" name="Nat. Ecol. Evol.">
        <title>Shark genomes provide insights into elasmobranch evolution and the origin of vertebrates.</title>
        <authorList>
            <person name="Hara Y"/>
            <person name="Yamaguchi K"/>
            <person name="Onimaru K"/>
            <person name="Kadota M"/>
            <person name="Koyanagi M"/>
            <person name="Keeley SD"/>
            <person name="Tatsumi K"/>
            <person name="Tanaka K"/>
            <person name="Motone F"/>
            <person name="Kageyama Y"/>
            <person name="Nozu R"/>
            <person name="Adachi N"/>
            <person name="Nishimura O"/>
            <person name="Nakagawa R"/>
            <person name="Tanegashima C"/>
            <person name="Kiyatake I"/>
            <person name="Matsumoto R"/>
            <person name="Murakumo K"/>
            <person name="Nishida K"/>
            <person name="Terakita A"/>
            <person name="Kuratani S"/>
            <person name="Sato K"/>
            <person name="Hyodo S Kuraku.S."/>
        </authorList>
    </citation>
    <scope>NUCLEOTIDE SEQUENCE [LARGE SCALE GENOMIC DNA]</scope>
</reference>
<dbReference type="STRING" id="137246.A0A401SHN4"/>
<evidence type="ECO:0000256" key="1">
    <source>
        <dbReference type="SAM" id="MobiDB-lite"/>
    </source>
</evidence>
<evidence type="ECO:0000313" key="2">
    <source>
        <dbReference type="EMBL" id="GCC29908.1"/>
    </source>
</evidence>
<dbReference type="EMBL" id="BEZZ01000272">
    <property type="protein sequence ID" value="GCC29908.1"/>
    <property type="molecule type" value="Genomic_DNA"/>
</dbReference>
<protein>
    <submittedName>
        <fullName evidence="2">Uncharacterized protein</fullName>
    </submittedName>
</protein>
<accession>A0A401SHN4</accession>
<dbReference type="OrthoDB" id="9942249at2759"/>
<comment type="caution">
    <text evidence="2">The sequence shown here is derived from an EMBL/GenBank/DDBJ whole genome shotgun (WGS) entry which is preliminary data.</text>
</comment>
<name>A0A401SHN4_CHIPU</name>
<dbReference type="Proteomes" id="UP000287033">
    <property type="component" value="Unassembled WGS sequence"/>
</dbReference>
<organism evidence="2 3">
    <name type="scientific">Chiloscyllium punctatum</name>
    <name type="common">Brownbanded bambooshark</name>
    <name type="synonym">Hemiscyllium punctatum</name>
    <dbReference type="NCBI Taxonomy" id="137246"/>
    <lineage>
        <taxon>Eukaryota</taxon>
        <taxon>Metazoa</taxon>
        <taxon>Chordata</taxon>
        <taxon>Craniata</taxon>
        <taxon>Vertebrata</taxon>
        <taxon>Chondrichthyes</taxon>
        <taxon>Elasmobranchii</taxon>
        <taxon>Galeomorphii</taxon>
        <taxon>Galeoidea</taxon>
        <taxon>Orectolobiformes</taxon>
        <taxon>Hemiscylliidae</taxon>
        <taxon>Chiloscyllium</taxon>
    </lineage>
</organism>
<evidence type="ECO:0000313" key="3">
    <source>
        <dbReference type="Proteomes" id="UP000287033"/>
    </source>
</evidence>
<proteinExistence type="predicted"/>
<dbReference type="AlphaFoldDB" id="A0A401SHN4"/>